<evidence type="ECO:0000256" key="1">
    <source>
        <dbReference type="NCBIfam" id="TIGR03162"/>
    </source>
</evidence>
<evidence type="ECO:0000313" key="2">
    <source>
        <dbReference type="EMBL" id="MDX6189887.1"/>
    </source>
</evidence>
<sequence>MEIYLVRHTETICEKGICYGQSDVALAEPFELIFENIISQLPQEAILFSSPLQRCVILAKHIQNEIKTISYQEDKRLMEMNFGDWEMKNWNDILPEQLNPWMEDFVTVHATNGESFIELHDRTGAFLSEQISKKADQPIIIVTHAGVIRSLLCHHTSLPLKDAFQNKVDFGQVVKINLQL</sequence>
<dbReference type="Gene3D" id="3.40.50.1240">
    <property type="entry name" value="Phosphoglycerate mutase-like"/>
    <property type="match status" value="1"/>
</dbReference>
<dbReference type="PANTHER" id="PTHR48100:SF59">
    <property type="entry name" value="ADENOSYLCOBALAMIN_ALPHA-RIBAZOLE PHOSPHATASE"/>
    <property type="match status" value="1"/>
</dbReference>
<comment type="caution">
    <text evidence="2">The sequence shown here is derived from an EMBL/GenBank/DDBJ whole genome shotgun (WGS) entry which is preliminary data.</text>
</comment>
<dbReference type="SMART" id="SM00855">
    <property type="entry name" value="PGAM"/>
    <property type="match status" value="1"/>
</dbReference>
<dbReference type="Pfam" id="PF00300">
    <property type="entry name" value="His_Phos_1"/>
    <property type="match status" value="1"/>
</dbReference>
<dbReference type="InterPro" id="IPR013078">
    <property type="entry name" value="His_Pase_superF_clade-1"/>
</dbReference>
<reference evidence="2 3" key="1">
    <citation type="submission" date="2023-11" db="EMBL/GenBank/DDBJ databases">
        <title>Unpublished Manusciprt.</title>
        <authorList>
            <person name="Saticioglu I.B."/>
            <person name="Ay H."/>
            <person name="Ajmi N."/>
            <person name="Altun S."/>
            <person name="Duman M."/>
        </authorList>
    </citation>
    <scope>NUCLEOTIDE SEQUENCE [LARGE SCALE GENOMIC DNA]</scope>
    <source>
        <strain evidence="2 3">Fl-318</strain>
    </source>
</reference>
<dbReference type="InterPro" id="IPR017578">
    <property type="entry name" value="Ribazole_CobC"/>
</dbReference>
<evidence type="ECO:0000313" key="3">
    <source>
        <dbReference type="Proteomes" id="UP001273350"/>
    </source>
</evidence>
<dbReference type="Proteomes" id="UP001273350">
    <property type="component" value="Unassembled WGS sequence"/>
</dbReference>
<dbReference type="SUPFAM" id="SSF53254">
    <property type="entry name" value="Phosphoglycerate mutase-like"/>
    <property type="match status" value="1"/>
</dbReference>
<dbReference type="RefSeq" id="WP_230003057.1">
    <property type="nucleotide sequence ID" value="NZ_CP087134.1"/>
</dbReference>
<keyword evidence="3" id="KW-1185">Reference proteome</keyword>
<protein>
    <recommendedName>
        <fullName evidence="1">Alpha-ribazole phosphatase</fullName>
        <ecNumber evidence="1">3.1.3.73</ecNumber>
    </recommendedName>
</protein>
<dbReference type="EMBL" id="JAWXVI010000006">
    <property type="protein sequence ID" value="MDX6189887.1"/>
    <property type="molecule type" value="Genomic_DNA"/>
</dbReference>
<name>A0ABU4RBC9_9FLAO</name>
<proteinExistence type="predicted"/>
<dbReference type="InterPro" id="IPR050275">
    <property type="entry name" value="PGM_Phosphatase"/>
</dbReference>
<dbReference type="CDD" id="cd07067">
    <property type="entry name" value="HP_PGM_like"/>
    <property type="match status" value="1"/>
</dbReference>
<accession>A0ABU4RBC9</accession>
<gene>
    <name evidence="2" type="primary">cobC</name>
    <name evidence="2" type="ORF">SGQ83_11050</name>
</gene>
<dbReference type="PANTHER" id="PTHR48100">
    <property type="entry name" value="BROAD-SPECIFICITY PHOSPHATASE YOR283W-RELATED"/>
    <property type="match status" value="1"/>
</dbReference>
<dbReference type="EC" id="3.1.3.73" evidence="1"/>
<dbReference type="InterPro" id="IPR029033">
    <property type="entry name" value="His_PPase_superfam"/>
</dbReference>
<dbReference type="NCBIfam" id="TIGR03162">
    <property type="entry name" value="ribazole_cobC"/>
    <property type="match status" value="1"/>
</dbReference>
<organism evidence="2 3">
    <name type="scientific">Flavobacterium cupriresistens</name>
    <dbReference type="NCBI Taxonomy" id="2893885"/>
    <lineage>
        <taxon>Bacteria</taxon>
        <taxon>Pseudomonadati</taxon>
        <taxon>Bacteroidota</taxon>
        <taxon>Flavobacteriia</taxon>
        <taxon>Flavobacteriales</taxon>
        <taxon>Flavobacteriaceae</taxon>
        <taxon>Flavobacterium</taxon>
    </lineage>
</organism>